<comment type="caution">
    <text evidence="2">The sequence shown here is derived from an EMBL/GenBank/DDBJ whole genome shotgun (WGS) entry which is preliminary data.</text>
</comment>
<dbReference type="EMBL" id="VZQZ01000014">
    <property type="protein sequence ID" value="KAB0663576.1"/>
    <property type="molecule type" value="Genomic_DNA"/>
</dbReference>
<keyword evidence="1" id="KW-0812">Transmembrane</keyword>
<evidence type="ECO:0000313" key="2">
    <source>
        <dbReference type="EMBL" id="KAB0663576.1"/>
    </source>
</evidence>
<name>A0A7J4ZMR8_9BACT</name>
<proteinExistence type="predicted"/>
<keyword evidence="3" id="KW-1185">Reference proteome</keyword>
<sequence length="78" mass="8324">MHYKIALLAAAACLAALFGMFNKRWAVACSVFVMLSAIGIITADGLSRWAAEHRQDVCPAESYASGRVVGQHDSGARI</sequence>
<dbReference type="Proteomes" id="UP000420562">
    <property type="component" value="Unassembled WGS sequence"/>
</dbReference>
<reference evidence="2 3" key="1">
    <citation type="submission" date="2019-09" db="EMBL/GenBank/DDBJ databases">
        <title>Geobacter sp. Red96, a novel strain isolated from paddy soil.</title>
        <authorList>
            <person name="Xu Z."/>
            <person name="Masuda Y."/>
            <person name="Itoh H."/>
            <person name="Senoo K."/>
        </authorList>
    </citation>
    <scope>NUCLEOTIDE SEQUENCE [LARGE SCALE GENOMIC DNA]</scope>
    <source>
        <strain evidence="2 3">Red96</strain>
    </source>
</reference>
<evidence type="ECO:0000313" key="3">
    <source>
        <dbReference type="Proteomes" id="UP000420562"/>
    </source>
</evidence>
<protein>
    <submittedName>
        <fullName evidence="2">Uncharacterized protein</fullName>
    </submittedName>
</protein>
<gene>
    <name evidence="2" type="ORF">F6V25_16375</name>
</gene>
<organism evidence="2 3">
    <name type="scientific">Oryzomonas japonica</name>
    <dbReference type="NCBI Taxonomy" id="2603858"/>
    <lineage>
        <taxon>Bacteria</taxon>
        <taxon>Pseudomonadati</taxon>
        <taxon>Thermodesulfobacteriota</taxon>
        <taxon>Desulfuromonadia</taxon>
        <taxon>Geobacterales</taxon>
        <taxon>Geobacteraceae</taxon>
        <taxon>Oryzomonas</taxon>
    </lineage>
</organism>
<dbReference type="RefSeq" id="WP_151129685.1">
    <property type="nucleotide sequence ID" value="NZ_VZQZ01000014.1"/>
</dbReference>
<keyword evidence="1" id="KW-1133">Transmembrane helix</keyword>
<dbReference type="AlphaFoldDB" id="A0A7J4ZMR8"/>
<evidence type="ECO:0000256" key="1">
    <source>
        <dbReference type="SAM" id="Phobius"/>
    </source>
</evidence>
<accession>A0A7J4ZMR8</accession>
<keyword evidence="1" id="KW-0472">Membrane</keyword>
<feature type="transmembrane region" description="Helical" evidence="1">
    <location>
        <begin position="25"/>
        <end position="46"/>
    </location>
</feature>